<dbReference type="AlphaFoldDB" id="A0A1D2YXK9"/>
<sequence length="145" mass="17423">MSNFNFPFQKILDLKEKMREQVESSYLELNQRLISEKEKLTELITKKNKLQEELLTIQLNGATIVEINQSQSYINHIEQLIARQLKSIGQIEKEIQKKRKELIKVKIDEKKWIKLKENKWQDYIDQSNKLEQKELDEIAIQRLAR</sequence>
<gene>
    <name evidence="12" type="ORF">BHF71_00395</name>
</gene>
<dbReference type="GO" id="GO:0015031">
    <property type="term" value="P:protein transport"/>
    <property type="evidence" value="ECO:0007669"/>
    <property type="project" value="UniProtKB-KW"/>
</dbReference>
<keyword evidence="12" id="KW-0969">Cilium</keyword>
<dbReference type="InterPro" id="IPR053716">
    <property type="entry name" value="Flag_assembly_chemotaxis_eff"/>
</dbReference>
<keyword evidence="4" id="KW-0813">Transport</keyword>
<keyword evidence="7" id="KW-1005">Bacterial flagellum biogenesis</keyword>
<feature type="coiled-coil region" evidence="11">
    <location>
        <begin position="33"/>
        <end position="108"/>
    </location>
</feature>
<comment type="subcellular location">
    <subcellularLocation>
        <location evidence="1">Cell membrane</location>
        <topology evidence="1">Peripheral membrane protein</topology>
        <orientation evidence="1">Cytoplasmic side</orientation>
    </subcellularLocation>
</comment>
<evidence type="ECO:0000256" key="6">
    <source>
        <dbReference type="ARBA" id="ARBA00022500"/>
    </source>
</evidence>
<evidence type="ECO:0000256" key="10">
    <source>
        <dbReference type="ARBA" id="ARBA00023225"/>
    </source>
</evidence>
<evidence type="ECO:0000256" key="11">
    <source>
        <dbReference type="SAM" id="Coils"/>
    </source>
</evidence>
<evidence type="ECO:0000256" key="8">
    <source>
        <dbReference type="ARBA" id="ARBA00022927"/>
    </source>
</evidence>
<comment type="caution">
    <text evidence="12">The sequence shown here is derived from an EMBL/GenBank/DDBJ whole genome shotgun (WGS) entry which is preliminary data.</text>
</comment>
<dbReference type="STRING" id="337097.BHF71_00395"/>
<dbReference type="GO" id="GO:0005886">
    <property type="term" value="C:plasma membrane"/>
    <property type="evidence" value="ECO:0007669"/>
    <property type="project" value="UniProtKB-SubCell"/>
</dbReference>
<evidence type="ECO:0000256" key="1">
    <source>
        <dbReference type="ARBA" id="ARBA00004413"/>
    </source>
</evidence>
<keyword evidence="8" id="KW-0653">Protein transport</keyword>
<organism evidence="12 13">
    <name type="scientific">Vulcanibacillus modesticaldus</name>
    <dbReference type="NCBI Taxonomy" id="337097"/>
    <lineage>
        <taxon>Bacteria</taxon>
        <taxon>Bacillati</taxon>
        <taxon>Bacillota</taxon>
        <taxon>Bacilli</taxon>
        <taxon>Bacillales</taxon>
        <taxon>Bacillaceae</taxon>
        <taxon>Vulcanibacillus</taxon>
    </lineage>
</organism>
<keyword evidence="9" id="KW-0472">Membrane</keyword>
<evidence type="ECO:0000256" key="3">
    <source>
        <dbReference type="ARBA" id="ARBA00020392"/>
    </source>
</evidence>
<comment type="similarity">
    <text evidence="2">Belongs to the FliJ family.</text>
</comment>
<proteinExistence type="inferred from homology"/>
<dbReference type="RefSeq" id="WP_069655716.1">
    <property type="nucleotide sequence ID" value="NZ_MIJF01000001.1"/>
</dbReference>
<dbReference type="GO" id="GO:0006935">
    <property type="term" value="P:chemotaxis"/>
    <property type="evidence" value="ECO:0007669"/>
    <property type="project" value="UniProtKB-KW"/>
</dbReference>
<keyword evidence="6" id="KW-0145">Chemotaxis</keyword>
<dbReference type="EMBL" id="MIJF01000001">
    <property type="protein sequence ID" value="OEG00403.1"/>
    <property type="molecule type" value="Genomic_DNA"/>
</dbReference>
<evidence type="ECO:0000313" key="12">
    <source>
        <dbReference type="EMBL" id="OEG00403.1"/>
    </source>
</evidence>
<evidence type="ECO:0000256" key="7">
    <source>
        <dbReference type="ARBA" id="ARBA00022795"/>
    </source>
</evidence>
<dbReference type="GO" id="GO:0009288">
    <property type="term" value="C:bacterial-type flagellum"/>
    <property type="evidence" value="ECO:0007669"/>
    <property type="project" value="InterPro"/>
</dbReference>
<keyword evidence="5" id="KW-1003">Cell membrane</keyword>
<keyword evidence="12" id="KW-0282">Flagellum</keyword>
<dbReference type="Pfam" id="PF02050">
    <property type="entry name" value="FliJ"/>
    <property type="match status" value="1"/>
</dbReference>
<evidence type="ECO:0000256" key="2">
    <source>
        <dbReference type="ARBA" id="ARBA00010004"/>
    </source>
</evidence>
<keyword evidence="13" id="KW-1185">Reference proteome</keyword>
<evidence type="ECO:0000256" key="5">
    <source>
        <dbReference type="ARBA" id="ARBA00022475"/>
    </source>
</evidence>
<dbReference type="Proteomes" id="UP000243739">
    <property type="component" value="Unassembled WGS sequence"/>
</dbReference>
<keyword evidence="10" id="KW-1006">Bacterial flagellum protein export</keyword>
<dbReference type="Gene3D" id="1.10.287.1700">
    <property type="match status" value="1"/>
</dbReference>
<evidence type="ECO:0000256" key="9">
    <source>
        <dbReference type="ARBA" id="ARBA00023136"/>
    </source>
</evidence>
<reference evidence="12 13" key="1">
    <citation type="submission" date="2016-09" db="EMBL/GenBank/DDBJ databases">
        <title>Draft genome sequence for the type strain of Vulcanibacillus modesticaldus BR, a strictly anaerobic, moderately thermophilic, and nitrate-reducing bacterium from deep sea-hydrothermal vents of the Mid-Atlantic Ridge.</title>
        <authorList>
            <person name="Abin C.A."/>
            <person name="Hollibaugh J.T."/>
        </authorList>
    </citation>
    <scope>NUCLEOTIDE SEQUENCE [LARGE SCALE GENOMIC DNA]</scope>
    <source>
        <strain evidence="12 13">BR</strain>
    </source>
</reference>
<evidence type="ECO:0000256" key="4">
    <source>
        <dbReference type="ARBA" id="ARBA00022448"/>
    </source>
</evidence>
<dbReference type="OrthoDB" id="2968361at2"/>
<evidence type="ECO:0000313" key="13">
    <source>
        <dbReference type="Proteomes" id="UP000243739"/>
    </source>
</evidence>
<dbReference type="NCBIfam" id="TIGR02473">
    <property type="entry name" value="flagell_FliJ"/>
    <property type="match status" value="1"/>
</dbReference>
<keyword evidence="11" id="KW-0175">Coiled coil</keyword>
<dbReference type="InterPro" id="IPR012823">
    <property type="entry name" value="Flagell_FliJ"/>
</dbReference>
<name>A0A1D2YXK9_9BACI</name>
<accession>A0A1D2YXK9</accession>
<protein>
    <recommendedName>
        <fullName evidence="3">Flagellar FliJ protein</fullName>
    </recommendedName>
</protein>
<dbReference type="GO" id="GO:0044781">
    <property type="term" value="P:bacterial-type flagellum organization"/>
    <property type="evidence" value="ECO:0007669"/>
    <property type="project" value="UniProtKB-KW"/>
</dbReference>
<dbReference type="GO" id="GO:0071973">
    <property type="term" value="P:bacterial-type flagellum-dependent cell motility"/>
    <property type="evidence" value="ECO:0007669"/>
    <property type="project" value="InterPro"/>
</dbReference>
<keyword evidence="12" id="KW-0966">Cell projection</keyword>